<evidence type="ECO:0000313" key="8">
    <source>
        <dbReference type="Proteomes" id="UP000320857"/>
    </source>
</evidence>
<evidence type="ECO:0000259" key="4">
    <source>
        <dbReference type="PROSITE" id="PS50075"/>
    </source>
</evidence>
<keyword evidence="3" id="KW-0963">Cytoplasm</keyword>
<keyword evidence="8" id="KW-1185">Reference proteome</keyword>
<dbReference type="PROSITE" id="PS50075">
    <property type="entry name" value="CARRIER"/>
    <property type="match status" value="1"/>
</dbReference>
<gene>
    <name evidence="3" type="primary">acpP</name>
    <name evidence="7" type="ORF">FNX44_001055</name>
    <name evidence="5" type="ORF">H3146_05120</name>
    <name evidence="6" type="ORF">H3147_06655</name>
</gene>
<comment type="similarity">
    <text evidence="3">Belongs to the acyl carrier protein (ACP) family.</text>
</comment>
<evidence type="ECO:0000313" key="9">
    <source>
        <dbReference type="Proteomes" id="UP000517765"/>
    </source>
</evidence>
<reference evidence="7 8" key="1">
    <citation type="submission" date="2019-10" db="EMBL/GenBank/DDBJ databases">
        <title>Streptomyces sp. nov., a novel actinobacterium isolated from alkaline environment.</title>
        <authorList>
            <person name="Golinska P."/>
        </authorList>
    </citation>
    <scope>NUCLEOTIDE SEQUENCE [LARGE SCALE GENOMIC DNA]</scope>
    <source>
        <strain evidence="7 8">OF1</strain>
    </source>
</reference>
<dbReference type="InterPro" id="IPR036736">
    <property type="entry name" value="ACP-like_sf"/>
</dbReference>
<dbReference type="Proteomes" id="UP000517765">
    <property type="component" value="Unassembled WGS sequence"/>
</dbReference>
<keyword evidence="1 3" id="KW-0596">Phosphopantetheine</keyword>
<evidence type="ECO:0000313" key="6">
    <source>
        <dbReference type="EMBL" id="MBB1258512.1"/>
    </source>
</evidence>
<dbReference type="InterPro" id="IPR009081">
    <property type="entry name" value="PP-bd_ACP"/>
</dbReference>
<dbReference type="Proteomes" id="UP000525686">
    <property type="component" value="Unassembled WGS sequence"/>
</dbReference>
<keyword evidence="2 3" id="KW-0597">Phosphoprotein</keyword>
<keyword evidence="3" id="KW-0444">Lipid biosynthesis</keyword>
<evidence type="ECO:0000256" key="2">
    <source>
        <dbReference type="ARBA" id="ARBA00022553"/>
    </source>
</evidence>
<dbReference type="GO" id="GO:0031177">
    <property type="term" value="F:phosphopantetheine binding"/>
    <property type="evidence" value="ECO:0007669"/>
    <property type="project" value="InterPro"/>
</dbReference>
<organism evidence="7 8">
    <name type="scientific">Streptomyces alkaliterrae</name>
    <dbReference type="NCBI Taxonomy" id="2213162"/>
    <lineage>
        <taxon>Bacteria</taxon>
        <taxon>Bacillati</taxon>
        <taxon>Actinomycetota</taxon>
        <taxon>Actinomycetes</taxon>
        <taxon>Kitasatosporales</taxon>
        <taxon>Streptomycetaceae</taxon>
        <taxon>Streptomyces</taxon>
    </lineage>
</organism>
<keyword evidence="3" id="KW-0276">Fatty acid metabolism</keyword>
<comment type="caution">
    <text evidence="7">The sequence shown here is derived from an EMBL/GenBank/DDBJ whole genome shotgun (WGS) entry which is preliminary data.</text>
</comment>
<name>A0A5P0YKQ6_9ACTN</name>
<dbReference type="GO" id="GO:0005737">
    <property type="term" value="C:cytoplasm"/>
    <property type="evidence" value="ECO:0007669"/>
    <property type="project" value="UniProtKB-SubCell"/>
</dbReference>
<evidence type="ECO:0000256" key="3">
    <source>
        <dbReference type="HAMAP-Rule" id="MF_01217"/>
    </source>
</evidence>
<dbReference type="Proteomes" id="UP000320857">
    <property type="component" value="Unassembled WGS sequence"/>
</dbReference>
<protein>
    <recommendedName>
        <fullName evidence="3">Acyl carrier protein</fullName>
        <shortName evidence="3">ACP</shortName>
    </recommendedName>
</protein>
<dbReference type="SMART" id="SM00823">
    <property type="entry name" value="PKS_PP"/>
    <property type="match status" value="1"/>
</dbReference>
<evidence type="ECO:0000313" key="10">
    <source>
        <dbReference type="Proteomes" id="UP000525686"/>
    </source>
</evidence>
<dbReference type="Gene3D" id="1.10.1200.10">
    <property type="entry name" value="ACP-like"/>
    <property type="match status" value="1"/>
</dbReference>
<proteinExistence type="inferred from homology"/>
<dbReference type="HAMAP" id="MF_01217">
    <property type="entry name" value="Acyl_carrier"/>
    <property type="match status" value="1"/>
</dbReference>
<keyword evidence="3" id="KW-0443">Lipid metabolism</keyword>
<dbReference type="SUPFAM" id="SSF47336">
    <property type="entry name" value="ACP-like"/>
    <property type="match status" value="1"/>
</dbReference>
<evidence type="ECO:0000313" key="5">
    <source>
        <dbReference type="EMBL" id="MBB1252747.1"/>
    </source>
</evidence>
<keyword evidence="3" id="KW-0275">Fatty acid biosynthesis</keyword>
<reference evidence="9 10" key="2">
    <citation type="submission" date="2020-05" db="EMBL/GenBank/DDBJ databases">
        <title>Classification of alakaliphilic streptomycetes isolated from an alkaline soil next to Lonar Crater, India and a proposal for the recognition of Streptomyces alkaliterrae sp. nov.</title>
        <authorList>
            <person name="Golinska P."/>
        </authorList>
    </citation>
    <scope>NUCLEOTIDE SEQUENCE [LARGE SCALE GENOMIC DNA]</scope>
    <source>
        <strain evidence="10">OF3</strain>
        <strain evidence="9">OF8</strain>
    </source>
</reference>
<evidence type="ECO:0000313" key="7">
    <source>
        <dbReference type="EMBL" id="MQS00490.1"/>
    </source>
</evidence>
<dbReference type="GO" id="GO:0000036">
    <property type="term" value="F:acyl carrier activity"/>
    <property type="evidence" value="ECO:0007669"/>
    <property type="project" value="UniProtKB-UniRule"/>
</dbReference>
<dbReference type="EMBL" id="JABJXA010000026">
    <property type="protein sequence ID" value="MBB1258512.1"/>
    <property type="molecule type" value="Genomic_DNA"/>
</dbReference>
<dbReference type="GO" id="GO:0017000">
    <property type="term" value="P:antibiotic biosynthetic process"/>
    <property type="evidence" value="ECO:0007669"/>
    <property type="project" value="UniProtKB-ARBA"/>
</dbReference>
<feature type="domain" description="Carrier" evidence="4">
    <location>
        <begin position="1"/>
        <end position="76"/>
    </location>
</feature>
<reference evidence="5" key="3">
    <citation type="journal article" name="Syst. Appl. Microbiol.">
        <title>Streptomyces alkaliterrae sp. nov., isolated from an alkaline soil, and emended descriptions of Streptomyces alkaliphilus, Streptomyces calidiresistens and Streptomyces durbertensis.</title>
        <authorList>
            <person name="Swiecimska M."/>
            <person name="Golinska P."/>
            <person name="Nouioui I."/>
            <person name="Wypij M."/>
            <person name="Rai M."/>
            <person name="Sangal V."/>
            <person name="Goodfellow M."/>
        </authorList>
    </citation>
    <scope>NUCLEOTIDE SEQUENCE</scope>
    <source>
        <strain evidence="5">OF3</strain>
        <strain evidence="6">OF8</strain>
    </source>
</reference>
<comment type="subcellular location">
    <subcellularLocation>
        <location evidence="3">Cytoplasm</location>
    </subcellularLocation>
</comment>
<dbReference type="InterPro" id="IPR020806">
    <property type="entry name" value="PKS_PP-bd"/>
</dbReference>
<accession>A0A5P0YKQ6</accession>
<dbReference type="RefSeq" id="WP_143645972.1">
    <property type="nucleotide sequence ID" value="NZ_JABJWZ010000026.1"/>
</dbReference>
<sequence length="79" mass="8738">MLDKEELREIVAGVLDVDTADVTDDAKFVDDLEVDSLMALEVVVVLEKKYGIKLPESELKRIVDLQSAYDLLAGKMQAA</sequence>
<dbReference type="EMBL" id="VJYK02000004">
    <property type="protein sequence ID" value="MQS00490.1"/>
    <property type="molecule type" value="Genomic_DNA"/>
</dbReference>
<evidence type="ECO:0000256" key="1">
    <source>
        <dbReference type="ARBA" id="ARBA00022450"/>
    </source>
</evidence>
<comment type="pathway">
    <text evidence="3">Lipid metabolism; fatty acid biosynthesis.</text>
</comment>
<dbReference type="EMBL" id="JABJWZ010000026">
    <property type="protein sequence ID" value="MBB1252747.1"/>
    <property type="molecule type" value="Genomic_DNA"/>
</dbReference>
<feature type="modified residue" description="O-(pantetheine 4'-phosphoryl)serine" evidence="3">
    <location>
        <position position="36"/>
    </location>
</feature>
<dbReference type="InterPro" id="IPR003231">
    <property type="entry name" value="ACP"/>
</dbReference>
<comment type="function">
    <text evidence="3">Carrier of the growing fatty acid chain in fatty acid biosynthesis.</text>
</comment>
<dbReference type="UniPathway" id="UPA00094"/>
<dbReference type="OrthoDB" id="5523836at2"/>
<comment type="PTM">
    <text evidence="3">4'-phosphopantetheine is transferred from CoA to a specific serine of apo-ACP by AcpS. This modification is essential for activity because fatty acids are bound in thioester linkage to the sulfhydryl of the prosthetic group.</text>
</comment>
<dbReference type="AlphaFoldDB" id="A0A5P0YKQ6"/>
<dbReference type="Pfam" id="PF00550">
    <property type="entry name" value="PP-binding"/>
    <property type="match status" value="1"/>
</dbReference>